<name>A0A7D4UM71_9MICO</name>
<protein>
    <submittedName>
        <fullName evidence="10">Multidrug effflux MFS transporter</fullName>
    </submittedName>
</protein>
<evidence type="ECO:0000256" key="1">
    <source>
        <dbReference type="ARBA" id="ARBA00004651"/>
    </source>
</evidence>
<dbReference type="InterPro" id="IPR020846">
    <property type="entry name" value="MFS_dom"/>
</dbReference>
<keyword evidence="6 8" id="KW-1133">Transmembrane helix</keyword>
<feature type="transmembrane region" description="Helical" evidence="8">
    <location>
        <begin position="121"/>
        <end position="140"/>
    </location>
</feature>
<evidence type="ECO:0000256" key="7">
    <source>
        <dbReference type="ARBA" id="ARBA00023136"/>
    </source>
</evidence>
<dbReference type="Pfam" id="PF07690">
    <property type="entry name" value="MFS_1"/>
    <property type="match status" value="1"/>
</dbReference>
<evidence type="ECO:0000259" key="9">
    <source>
        <dbReference type="PROSITE" id="PS50850"/>
    </source>
</evidence>
<feature type="transmembrane region" description="Helical" evidence="8">
    <location>
        <begin position="270"/>
        <end position="290"/>
    </location>
</feature>
<gene>
    <name evidence="10" type="ORF">HRU87_06035</name>
</gene>
<dbReference type="InterPro" id="IPR036259">
    <property type="entry name" value="MFS_trans_sf"/>
</dbReference>
<sequence length="423" mass="45663">MSFAFSKSARGLVYESGDQLNRKTFLIYIVMLAFSMSLIPYTIDPYLPAFPAIGTFYGVDSNTIQASLAGVTIGLAIGQIVSGPISDAIGRRPMLLLASVGFTLSALAVFFAPSIEIFTLLRFSMALFAACGDVVARAIVRDLYRGQPMLRMLSRIFLIQSLSPILGPIVGSQLVGVGPWQSIFLAFGFFGLVLSVIVLFFLRETLPVAQRRSQSAMGLLRGFRSVLRDRIYVGLLIVSALQISALFGYLNVVSYLYQDHYGLSAPEFGALFAVNSVALYLAVQFGGFIAKYFKAQWMLVIYMVLGTLAGIFLVVTSGGDIWLAEIGFILLIVSFGAPATAIPTIALLNHGTEAGTAASLMGSANFIATSIFALVYSQLSTTSTADVGWLALLLFGISTAVMIFVVRPWTIPDLRRDLQAEAH</sequence>
<keyword evidence="7 8" id="KW-0472">Membrane</keyword>
<evidence type="ECO:0000256" key="6">
    <source>
        <dbReference type="ARBA" id="ARBA00022989"/>
    </source>
</evidence>
<dbReference type="PROSITE" id="PS00216">
    <property type="entry name" value="SUGAR_TRANSPORT_1"/>
    <property type="match status" value="1"/>
</dbReference>
<dbReference type="GO" id="GO:0005886">
    <property type="term" value="C:plasma membrane"/>
    <property type="evidence" value="ECO:0007669"/>
    <property type="project" value="UniProtKB-SubCell"/>
</dbReference>
<feature type="transmembrane region" description="Helical" evidence="8">
    <location>
        <begin position="354"/>
        <end position="375"/>
    </location>
</feature>
<accession>A0A7D4UM71</accession>
<evidence type="ECO:0000256" key="3">
    <source>
        <dbReference type="ARBA" id="ARBA00022448"/>
    </source>
</evidence>
<dbReference type="KEGG" id="aqg:HRU87_06035"/>
<feature type="transmembrane region" description="Helical" evidence="8">
    <location>
        <begin position="25"/>
        <end position="43"/>
    </location>
</feature>
<dbReference type="AlphaFoldDB" id="A0A7D4UM71"/>
<dbReference type="RefSeq" id="WP_173494015.1">
    <property type="nucleotide sequence ID" value="NZ_CP054056.1"/>
</dbReference>
<evidence type="ECO:0000313" key="10">
    <source>
        <dbReference type="EMBL" id="QKJ25718.1"/>
    </source>
</evidence>
<dbReference type="PANTHER" id="PTHR23502:SF132">
    <property type="entry name" value="POLYAMINE TRANSPORTER 2-RELATED"/>
    <property type="match status" value="1"/>
</dbReference>
<dbReference type="InterPro" id="IPR005829">
    <property type="entry name" value="Sugar_transporter_CS"/>
</dbReference>
<dbReference type="GO" id="GO:0042910">
    <property type="term" value="F:xenobiotic transmembrane transporter activity"/>
    <property type="evidence" value="ECO:0007669"/>
    <property type="project" value="InterPro"/>
</dbReference>
<keyword evidence="5 8" id="KW-0812">Transmembrane</keyword>
<evidence type="ECO:0000256" key="5">
    <source>
        <dbReference type="ARBA" id="ARBA00022692"/>
    </source>
</evidence>
<comment type="similarity">
    <text evidence="2">Belongs to the major facilitator superfamily. Bcr/CmlA family.</text>
</comment>
<dbReference type="EMBL" id="CP054056">
    <property type="protein sequence ID" value="QKJ25718.1"/>
    <property type="molecule type" value="Genomic_DNA"/>
</dbReference>
<proteinExistence type="inferred from homology"/>
<feature type="transmembrane region" description="Helical" evidence="8">
    <location>
        <begin position="321"/>
        <end position="342"/>
    </location>
</feature>
<feature type="transmembrane region" description="Helical" evidence="8">
    <location>
        <begin position="152"/>
        <end position="171"/>
    </location>
</feature>
<dbReference type="NCBIfam" id="TIGR00710">
    <property type="entry name" value="efflux_Bcr_CflA"/>
    <property type="match status" value="1"/>
</dbReference>
<dbReference type="GO" id="GO:1990961">
    <property type="term" value="P:xenobiotic detoxification by transmembrane export across the plasma membrane"/>
    <property type="evidence" value="ECO:0007669"/>
    <property type="project" value="InterPro"/>
</dbReference>
<dbReference type="InterPro" id="IPR004812">
    <property type="entry name" value="Efflux_drug-R_Bcr/CmlA"/>
</dbReference>
<keyword evidence="11" id="KW-1185">Reference proteome</keyword>
<dbReference type="PANTHER" id="PTHR23502">
    <property type="entry name" value="MAJOR FACILITATOR SUPERFAMILY"/>
    <property type="match status" value="1"/>
</dbReference>
<feature type="transmembrane region" description="Helical" evidence="8">
    <location>
        <begin position="387"/>
        <end position="406"/>
    </location>
</feature>
<dbReference type="CDD" id="cd17320">
    <property type="entry name" value="MFS_MdfA_MDR_like"/>
    <property type="match status" value="1"/>
</dbReference>
<feature type="transmembrane region" description="Helical" evidence="8">
    <location>
        <begin position="231"/>
        <end position="250"/>
    </location>
</feature>
<evidence type="ECO:0000256" key="2">
    <source>
        <dbReference type="ARBA" id="ARBA00006236"/>
    </source>
</evidence>
<keyword evidence="3" id="KW-0813">Transport</keyword>
<dbReference type="Gene3D" id="1.20.1720.10">
    <property type="entry name" value="Multidrug resistance protein D"/>
    <property type="match status" value="1"/>
</dbReference>
<feature type="transmembrane region" description="Helical" evidence="8">
    <location>
        <begin position="297"/>
        <end position="315"/>
    </location>
</feature>
<dbReference type="Proteomes" id="UP000501003">
    <property type="component" value="Chromosome"/>
</dbReference>
<feature type="transmembrane region" description="Helical" evidence="8">
    <location>
        <begin position="63"/>
        <end position="82"/>
    </location>
</feature>
<reference evidence="10 11" key="1">
    <citation type="submission" date="2020-05" db="EMBL/GenBank/DDBJ databases">
        <title>Aquirufa sp. strain 15G-AUS-rot a new Aquirufa species.</title>
        <authorList>
            <person name="Pitt A."/>
            <person name="Hahn M.W."/>
        </authorList>
    </citation>
    <scope>NUCLEOTIDE SEQUENCE [LARGE SCALE GENOMIC DNA]</scope>
    <source>
        <strain evidence="10 11">15G-AUS-rot</strain>
    </source>
</reference>
<evidence type="ECO:0000256" key="4">
    <source>
        <dbReference type="ARBA" id="ARBA00022475"/>
    </source>
</evidence>
<feature type="transmembrane region" description="Helical" evidence="8">
    <location>
        <begin position="183"/>
        <end position="202"/>
    </location>
</feature>
<keyword evidence="4" id="KW-1003">Cell membrane</keyword>
<organism evidence="10 11">
    <name type="scientific">Aquiluna borgnonia</name>
    <dbReference type="NCBI Taxonomy" id="2499157"/>
    <lineage>
        <taxon>Bacteria</taxon>
        <taxon>Bacillati</taxon>
        <taxon>Actinomycetota</taxon>
        <taxon>Actinomycetes</taxon>
        <taxon>Micrococcales</taxon>
        <taxon>Microbacteriaceae</taxon>
        <taxon>Luna cluster</taxon>
        <taxon>Luna-1 subcluster</taxon>
        <taxon>Aquiluna</taxon>
    </lineage>
</organism>
<dbReference type="SUPFAM" id="SSF103473">
    <property type="entry name" value="MFS general substrate transporter"/>
    <property type="match status" value="1"/>
</dbReference>
<evidence type="ECO:0000256" key="8">
    <source>
        <dbReference type="SAM" id="Phobius"/>
    </source>
</evidence>
<comment type="subcellular location">
    <subcellularLocation>
        <location evidence="1">Cell membrane</location>
        <topology evidence="1">Multi-pass membrane protein</topology>
    </subcellularLocation>
</comment>
<dbReference type="PROSITE" id="PS50850">
    <property type="entry name" value="MFS"/>
    <property type="match status" value="1"/>
</dbReference>
<feature type="transmembrane region" description="Helical" evidence="8">
    <location>
        <begin position="94"/>
        <end position="115"/>
    </location>
</feature>
<evidence type="ECO:0000313" key="11">
    <source>
        <dbReference type="Proteomes" id="UP000501003"/>
    </source>
</evidence>
<feature type="domain" description="Major facilitator superfamily (MFS) profile" evidence="9">
    <location>
        <begin position="26"/>
        <end position="411"/>
    </location>
</feature>
<dbReference type="InterPro" id="IPR011701">
    <property type="entry name" value="MFS"/>
</dbReference>